<protein>
    <recommendedName>
        <fullName evidence="5">Cytochrome P450</fullName>
    </recommendedName>
</protein>
<name>A0ABP0H3P6_CLALP</name>
<feature type="transmembrane region" description="Helical" evidence="2">
    <location>
        <begin position="6"/>
        <end position="30"/>
    </location>
</feature>
<dbReference type="PANTHER" id="PTHR24280">
    <property type="entry name" value="CYTOCHROME P450 20A1"/>
    <property type="match status" value="1"/>
</dbReference>
<keyword evidence="2" id="KW-1133">Transmembrane helix</keyword>
<dbReference type="PRINTS" id="PR00463">
    <property type="entry name" value="EP450I"/>
</dbReference>
<dbReference type="Pfam" id="PF00067">
    <property type="entry name" value="p450"/>
    <property type="match status" value="1"/>
</dbReference>
<evidence type="ECO:0000256" key="1">
    <source>
        <dbReference type="ARBA" id="ARBA00010617"/>
    </source>
</evidence>
<dbReference type="InterPro" id="IPR052666">
    <property type="entry name" value="CYP450_20A1-like"/>
</dbReference>
<dbReference type="PANTHER" id="PTHR24280:SF4">
    <property type="entry name" value="CYTOCHROME P450 20A1"/>
    <property type="match status" value="1"/>
</dbReference>
<evidence type="ECO:0000313" key="4">
    <source>
        <dbReference type="Proteomes" id="UP001642483"/>
    </source>
</evidence>
<comment type="similarity">
    <text evidence="1">Belongs to the cytochrome P450 family.</text>
</comment>
<dbReference type="Proteomes" id="UP001642483">
    <property type="component" value="Unassembled WGS sequence"/>
</dbReference>
<proteinExistence type="inferred from homology"/>
<accession>A0ABP0H3P6</accession>
<evidence type="ECO:0000313" key="3">
    <source>
        <dbReference type="EMBL" id="CAK8698043.1"/>
    </source>
</evidence>
<evidence type="ECO:0008006" key="5">
    <source>
        <dbReference type="Google" id="ProtNLM"/>
    </source>
</evidence>
<keyword evidence="2" id="KW-0812">Transmembrane</keyword>
<dbReference type="EMBL" id="CAWYQH010000174">
    <property type="protein sequence ID" value="CAK8698043.1"/>
    <property type="molecule type" value="Genomic_DNA"/>
</dbReference>
<dbReference type="InterPro" id="IPR001128">
    <property type="entry name" value="Cyt_P450"/>
</dbReference>
<dbReference type="InterPro" id="IPR036396">
    <property type="entry name" value="Cyt_P450_sf"/>
</dbReference>
<dbReference type="InterPro" id="IPR002401">
    <property type="entry name" value="Cyt_P450_E_grp-I"/>
</dbReference>
<keyword evidence="2" id="KW-0472">Membrane</keyword>
<keyword evidence="4" id="KW-1185">Reference proteome</keyword>
<evidence type="ECO:0000256" key="2">
    <source>
        <dbReference type="SAM" id="Phobius"/>
    </source>
</evidence>
<dbReference type="Gene3D" id="1.10.630.10">
    <property type="entry name" value="Cytochrome P450"/>
    <property type="match status" value="1"/>
</dbReference>
<organism evidence="3 4">
    <name type="scientific">Clavelina lepadiformis</name>
    <name type="common">Light-bulb sea squirt</name>
    <name type="synonym">Ascidia lepadiformis</name>
    <dbReference type="NCBI Taxonomy" id="159417"/>
    <lineage>
        <taxon>Eukaryota</taxon>
        <taxon>Metazoa</taxon>
        <taxon>Chordata</taxon>
        <taxon>Tunicata</taxon>
        <taxon>Ascidiacea</taxon>
        <taxon>Aplousobranchia</taxon>
        <taxon>Clavelinidae</taxon>
        <taxon>Clavelina</taxon>
    </lineage>
</organism>
<sequence>MIEVHISITAVAVLVVILILFLVGLLFYLYPVSSKLITIPGPSISDDREGNLNDVERAGSLWLYLQDLHGEYGEVTAFKYGQQLVVSVADHNQFSPRSQIFHLPELLFEWWGPLVGKESFLYATDIEVFKRRDNIDFKLNSTTKASYAKIFRELSKELVKKWKSLPEGQHIPLTQHLKGLATKAVCRMLFGDYFKDDADVLRLYKAWDMCLNEAIASGKDELTKSKQDVEKGSKVLRTLIQDAIEDRWKKLKGDSNMETLMDGILAGSSRKMSEEQILSDATTLLTIGIQVTSAVLTWTFYYLSLDFEVQEELRAKLNEIKSLDIMPETLPDLNYLKCILKESVRCGEVFPLAGRQQDMDVTVNEHVVPKQTPILEAVSVAMKEPELWEEPCRFNPSRFEEKGVKLNPLDFIPFAFGGSRQKPHNSLVYLLTSVSVASIFQELNLTLAGSPVSYKEWSYEGIVMMPTKEEVWITVNAGSKKKYVETIG</sequence>
<comment type="caution">
    <text evidence="3">The sequence shown here is derived from an EMBL/GenBank/DDBJ whole genome shotgun (WGS) entry which is preliminary data.</text>
</comment>
<reference evidence="3 4" key="1">
    <citation type="submission" date="2024-02" db="EMBL/GenBank/DDBJ databases">
        <authorList>
            <person name="Daric V."/>
            <person name="Darras S."/>
        </authorList>
    </citation>
    <scope>NUCLEOTIDE SEQUENCE [LARGE SCALE GENOMIC DNA]</scope>
</reference>
<gene>
    <name evidence="3" type="ORF">CVLEPA_LOCUS31507</name>
</gene>
<dbReference type="SUPFAM" id="SSF48264">
    <property type="entry name" value="Cytochrome P450"/>
    <property type="match status" value="1"/>
</dbReference>